<reference evidence="2 3" key="1">
    <citation type="journal article" date="2012" name="Genome Biol.">
        <title>Genome and low-iron response of an oceanic diatom adapted to chronic iron limitation.</title>
        <authorList>
            <person name="Lommer M."/>
            <person name="Specht M."/>
            <person name="Roy A.S."/>
            <person name="Kraemer L."/>
            <person name="Andreson R."/>
            <person name="Gutowska M.A."/>
            <person name="Wolf J."/>
            <person name="Bergner S.V."/>
            <person name="Schilhabel M.B."/>
            <person name="Klostermeier U.C."/>
            <person name="Beiko R.G."/>
            <person name="Rosenstiel P."/>
            <person name="Hippler M."/>
            <person name="Laroche J."/>
        </authorList>
    </citation>
    <scope>NUCLEOTIDE SEQUENCE [LARGE SCALE GENOMIC DNA]</scope>
    <source>
        <strain evidence="2 3">CCMP1005</strain>
    </source>
</reference>
<sequence length="97" mass="10734">LQCATRPFHSEAAEAPWESMVKTRSSTCRRRRTPSTRKPPGQLETGSCLGRDARTWIEHPPVEVANRERISCVPSPVPVPSGSLRLETQTTRPADLG</sequence>
<dbReference type="EMBL" id="AGNL01020255">
    <property type="protein sequence ID" value="EJK61242.1"/>
    <property type="molecule type" value="Genomic_DNA"/>
</dbReference>
<evidence type="ECO:0000313" key="2">
    <source>
        <dbReference type="EMBL" id="EJK61242.1"/>
    </source>
</evidence>
<feature type="non-terminal residue" evidence="2">
    <location>
        <position position="1"/>
    </location>
</feature>
<evidence type="ECO:0000313" key="3">
    <source>
        <dbReference type="Proteomes" id="UP000266841"/>
    </source>
</evidence>
<organism evidence="2 3">
    <name type="scientific">Thalassiosira oceanica</name>
    <name type="common">Marine diatom</name>
    <dbReference type="NCBI Taxonomy" id="159749"/>
    <lineage>
        <taxon>Eukaryota</taxon>
        <taxon>Sar</taxon>
        <taxon>Stramenopiles</taxon>
        <taxon>Ochrophyta</taxon>
        <taxon>Bacillariophyta</taxon>
        <taxon>Coscinodiscophyceae</taxon>
        <taxon>Thalassiosirophycidae</taxon>
        <taxon>Thalassiosirales</taxon>
        <taxon>Thalassiosiraceae</taxon>
        <taxon>Thalassiosira</taxon>
    </lineage>
</organism>
<keyword evidence="3" id="KW-1185">Reference proteome</keyword>
<dbReference type="Proteomes" id="UP000266841">
    <property type="component" value="Unassembled WGS sequence"/>
</dbReference>
<protein>
    <submittedName>
        <fullName evidence="2">Uncharacterized protein</fullName>
    </submittedName>
</protein>
<name>K0SSK4_THAOC</name>
<accession>K0SSK4</accession>
<evidence type="ECO:0000256" key="1">
    <source>
        <dbReference type="SAM" id="MobiDB-lite"/>
    </source>
</evidence>
<proteinExistence type="predicted"/>
<gene>
    <name evidence="2" type="ORF">THAOC_18308</name>
</gene>
<dbReference type="AlphaFoldDB" id="K0SSK4"/>
<feature type="region of interest" description="Disordered" evidence="1">
    <location>
        <begin position="75"/>
        <end position="97"/>
    </location>
</feature>
<feature type="compositionally biased region" description="Polar residues" evidence="1">
    <location>
        <begin position="86"/>
        <end position="97"/>
    </location>
</feature>
<comment type="caution">
    <text evidence="2">The sequence shown here is derived from an EMBL/GenBank/DDBJ whole genome shotgun (WGS) entry which is preliminary data.</text>
</comment>
<feature type="region of interest" description="Disordered" evidence="1">
    <location>
        <begin position="1"/>
        <end position="48"/>
    </location>
</feature>